<dbReference type="SUPFAM" id="SSF52540">
    <property type="entry name" value="P-loop containing nucleoside triphosphate hydrolases"/>
    <property type="match status" value="1"/>
</dbReference>
<evidence type="ECO:0000259" key="8">
    <source>
        <dbReference type="PROSITE" id="PS50893"/>
    </source>
</evidence>
<comment type="subcellular location">
    <subcellularLocation>
        <location evidence="1">Membrane</location>
        <topology evidence="1">Multi-pass membrane protein</topology>
    </subcellularLocation>
</comment>
<evidence type="ECO:0000256" key="7">
    <source>
        <dbReference type="SAM" id="Phobius"/>
    </source>
</evidence>
<feature type="transmembrane region" description="Helical" evidence="7">
    <location>
        <begin position="78"/>
        <end position="101"/>
    </location>
</feature>
<dbReference type="InterPro" id="IPR003439">
    <property type="entry name" value="ABC_transporter-like_ATP-bd"/>
</dbReference>
<dbReference type="PANTHER" id="PTHR24221:SF233">
    <property type="entry name" value="ATP-BINDING_PERMEASE FUSION ABC TRANSPORTER-RELATED"/>
    <property type="match status" value="1"/>
</dbReference>
<dbReference type="InterPro" id="IPR003593">
    <property type="entry name" value="AAA+_ATPase"/>
</dbReference>
<dbReference type="GO" id="GO:0005524">
    <property type="term" value="F:ATP binding"/>
    <property type="evidence" value="ECO:0007669"/>
    <property type="project" value="UniProtKB-KW"/>
</dbReference>
<reference evidence="10" key="1">
    <citation type="submission" date="2018-06" db="EMBL/GenBank/DDBJ databases">
        <authorList>
            <person name="Zhirakovskaya E."/>
        </authorList>
    </citation>
    <scope>NUCLEOTIDE SEQUENCE</scope>
</reference>
<name>A0A3B0X4R7_9ZZZZ</name>
<dbReference type="SMART" id="SM00382">
    <property type="entry name" value="AAA"/>
    <property type="match status" value="1"/>
</dbReference>
<keyword evidence="4 10" id="KW-0067">ATP-binding</keyword>
<dbReference type="CDD" id="cd07346">
    <property type="entry name" value="ABC_6TM_exporters"/>
    <property type="match status" value="1"/>
</dbReference>
<dbReference type="AlphaFoldDB" id="A0A3B0X4R7"/>
<dbReference type="PANTHER" id="PTHR24221">
    <property type="entry name" value="ATP-BINDING CASSETTE SUB-FAMILY B"/>
    <property type="match status" value="1"/>
</dbReference>
<protein>
    <submittedName>
        <fullName evidence="10">Efflux ABC transporter, permease/ATP-binding protein</fullName>
    </submittedName>
</protein>
<feature type="domain" description="ABC transmembrane type-1" evidence="9">
    <location>
        <begin position="31"/>
        <end position="327"/>
    </location>
</feature>
<dbReference type="GO" id="GO:0140359">
    <property type="term" value="F:ABC-type transporter activity"/>
    <property type="evidence" value="ECO:0007669"/>
    <property type="project" value="InterPro"/>
</dbReference>
<dbReference type="FunFam" id="3.40.50.300:FF:001492">
    <property type="entry name" value="ABC transporter ATP-binding protein/permease"/>
    <property type="match status" value="1"/>
</dbReference>
<evidence type="ECO:0000256" key="3">
    <source>
        <dbReference type="ARBA" id="ARBA00022741"/>
    </source>
</evidence>
<feature type="domain" description="ABC transporter" evidence="8">
    <location>
        <begin position="362"/>
        <end position="595"/>
    </location>
</feature>
<dbReference type="InterPro" id="IPR036640">
    <property type="entry name" value="ABC1_TM_sf"/>
</dbReference>
<keyword evidence="5 7" id="KW-1133">Transmembrane helix</keyword>
<feature type="transmembrane region" description="Helical" evidence="7">
    <location>
        <begin position="186"/>
        <end position="203"/>
    </location>
</feature>
<dbReference type="GO" id="GO:0016020">
    <property type="term" value="C:membrane"/>
    <property type="evidence" value="ECO:0007669"/>
    <property type="project" value="UniProtKB-SubCell"/>
</dbReference>
<dbReference type="GO" id="GO:0016887">
    <property type="term" value="F:ATP hydrolysis activity"/>
    <property type="evidence" value="ECO:0007669"/>
    <property type="project" value="InterPro"/>
</dbReference>
<keyword evidence="2 7" id="KW-0812">Transmembrane</keyword>
<evidence type="ECO:0000256" key="6">
    <source>
        <dbReference type="ARBA" id="ARBA00023136"/>
    </source>
</evidence>
<dbReference type="Gene3D" id="3.40.50.300">
    <property type="entry name" value="P-loop containing nucleotide triphosphate hydrolases"/>
    <property type="match status" value="1"/>
</dbReference>
<feature type="transmembrane region" description="Helical" evidence="7">
    <location>
        <begin position="26"/>
        <end position="47"/>
    </location>
</feature>
<sequence length="598" mass="67166">MNEKIKTEQISWSKIFKTAKLYKRSLFQANIIAIFAAVLSAPVPMLMPLLVDEVLLNKPGVLISGMNAIFPESWWQPAFYILVIMAVTIFLRLSSMMLAVWQTFKFTQIAKEITYQIRLKLLSKLQFVSMSEYETLGSGTVASHLVTDVEAVDNFIGSALSKFIVAVLSITGVAVILLWIHWQLALFILIMNPVVIYFTTVLGRRVKNLKSRENSAFELFQQSLSETLDAIHQIRAANREQHYLKRVMNKARNIKSHSASFSWKSDAANRISFFIFLMGFEVFRAVSMLMVIFSDLSIGQMFAVYAYLWFMMGPVQEILSIQYSYYSANAAITRLNNLLKLDVEPQYAHNQNPFLNKHTIGLKVDNLSFSYTQGEPILNGLSLKIKAGEKVAIVGASGGGKSTLVQMLLGMYSPSVGQLFFGGVNVKDIGLDVVRENVATVLQHPALFNDSVRNNISLGKEYSDDDLWNALQVAQLKSTIEELPEQLNTIVGRNGVRLSGGQRQRLAVARLVLSQPKIVILDEATSALDTETESKLHLAMREFLKDRTTLIIAHRLSAVKQADRVYVFEDGQVIDEGVHEEMVQRDGVYKKLYGAHSE</sequence>
<evidence type="ECO:0000259" key="9">
    <source>
        <dbReference type="PROSITE" id="PS50929"/>
    </source>
</evidence>
<keyword evidence="3" id="KW-0547">Nucleotide-binding</keyword>
<keyword evidence="6 7" id="KW-0472">Membrane</keyword>
<dbReference type="EMBL" id="UOFH01000248">
    <property type="protein sequence ID" value="VAW63308.1"/>
    <property type="molecule type" value="Genomic_DNA"/>
</dbReference>
<evidence type="ECO:0000313" key="10">
    <source>
        <dbReference type="EMBL" id="VAW63308.1"/>
    </source>
</evidence>
<feature type="transmembrane region" description="Helical" evidence="7">
    <location>
        <begin position="271"/>
        <end position="292"/>
    </location>
</feature>
<dbReference type="InterPro" id="IPR039421">
    <property type="entry name" value="Type_1_exporter"/>
</dbReference>
<dbReference type="InterPro" id="IPR017871">
    <property type="entry name" value="ABC_transporter-like_CS"/>
</dbReference>
<evidence type="ECO:0000256" key="1">
    <source>
        <dbReference type="ARBA" id="ARBA00004141"/>
    </source>
</evidence>
<feature type="transmembrane region" description="Helical" evidence="7">
    <location>
        <begin position="163"/>
        <end position="180"/>
    </location>
</feature>
<organism evidence="10">
    <name type="scientific">hydrothermal vent metagenome</name>
    <dbReference type="NCBI Taxonomy" id="652676"/>
    <lineage>
        <taxon>unclassified sequences</taxon>
        <taxon>metagenomes</taxon>
        <taxon>ecological metagenomes</taxon>
    </lineage>
</organism>
<dbReference type="GO" id="GO:0034040">
    <property type="term" value="F:ATPase-coupled lipid transmembrane transporter activity"/>
    <property type="evidence" value="ECO:0007669"/>
    <property type="project" value="TreeGrafter"/>
</dbReference>
<dbReference type="InterPro" id="IPR027417">
    <property type="entry name" value="P-loop_NTPase"/>
</dbReference>
<evidence type="ECO:0000256" key="2">
    <source>
        <dbReference type="ARBA" id="ARBA00022692"/>
    </source>
</evidence>
<dbReference type="PROSITE" id="PS50893">
    <property type="entry name" value="ABC_TRANSPORTER_2"/>
    <property type="match status" value="1"/>
</dbReference>
<dbReference type="PROSITE" id="PS50929">
    <property type="entry name" value="ABC_TM1F"/>
    <property type="match status" value="1"/>
</dbReference>
<accession>A0A3B0X4R7</accession>
<evidence type="ECO:0000256" key="4">
    <source>
        <dbReference type="ARBA" id="ARBA00022840"/>
    </source>
</evidence>
<dbReference type="Pfam" id="PF00005">
    <property type="entry name" value="ABC_tran"/>
    <property type="match status" value="1"/>
</dbReference>
<dbReference type="InterPro" id="IPR011527">
    <property type="entry name" value="ABC1_TM_dom"/>
</dbReference>
<dbReference type="SUPFAM" id="SSF90123">
    <property type="entry name" value="ABC transporter transmembrane region"/>
    <property type="match status" value="1"/>
</dbReference>
<dbReference type="PROSITE" id="PS00211">
    <property type="entry name" value="ABC_TRANSPORTER_1"/>
    <property type="match status" value="1"/>
</dbReference>
<dbReference type="Pfam" id="PF00664">
    <property type="entry name" value="ABC_membrane"/>
    <property type="match status" value="1"/>
</dbReference>
<proteinExistence type="predicted"/>
<evidence type="ECO:0000256" key="5">
    <source>
        <dbReference type="ARBA" id="ARBA00022989"/>
    </source>
</evidence>
<gene>
    <name evidence="10" type="ORF">MNBD_GAMMA08-959</name>
</gene>
<dbReference type="Gene3D" id="1.20.1560.10">
    <property type="entry name" value="ABC transporter type 1, transmembrane domain"/>
    <property type="match status" value="1"/>
</dbReference>